<dbReference type="Proteomes" id="UP001162480">
    <property type="component" value="Chromosome 13"/>
</dbReference>
<evidence type="ECO:0000313" key="2">
    <source>
        <dbReference type="Proteomes" id="UP001162480"/>
    </source>
</evidence>
<accession>A0AA36BCQ2</accession>
<proteinExistence type="predicted"/>
<protein>
    <submittedName>
        <fullName evidence="1">Uncharacterized protein</fullName>
    </submittedName>
</protein>
<dbReference type="AlphaFoldDB" id="A0AA36BCQ2"/>
<name>A0AA36BCQ2_OCTVU</name>
<keyword evidence="2" id="KW-1185">Reference proteome</keyword>
<dbReference type="EMBL" id="OX597826">
    <property type="protein sequence ID" value="CAI9731973.1"/>
    <property type="molecule type" value="Genomic_DNA"/>
</dbReference>
<gene>
    <name evidence="1" type="ORF">OCTVUL_1B022604</name>
</gene>
<reference evidence="1" key="1">
    <citation type="submission" date="2023-08" db="EMBL/GenBank/DDBJ databases">
        <authorList>
            <person name="Alioto T."/>
            <person name="Alioto T."/>
            <person name="Gomez Garrido J."/>
        </authorList>
    </citation>
    <scope>NUCLEOTIDE SEQUENCE</scope>
</reference>
<organism evidence="1 2">
    <name type="scientific">Octopus vulgaris</name>
    <name type="common">Common octopus</name>
    <dbReference type="NCBI Taxonomy" id="6645"/>
    <lineage>
        <taxon>Eukaryota</taxon>
        <taxon>Metazoa</taxon>
        <taxon>Spiralia</taxon>
        <taxon>Lophotrochozoa</taxon>
        <taxon>Mollusca</taxon>
        <taxon>Cephalopoda</taxon>
        <taxon>Coleoidea</taxon>
        <taxon>Octopodiformes</taxon>
        <taxon>Octopoda</taxon>
        <taxon>Incirrata</taxon>
        <taxon>Octopodidae</taxon>
        <taxon>Octopus</taxon>
    </lineage>
</organism>
<sequence>MLELSDCGFDVGSFCVVGNGRDFSCVGDIRSVITGVIFFGTMLFKIMSNRVDVIDNVGDNDIYYYSEVNVNDSNVNYKVEKMRRKPSVMMFVR</sequence>
<evidence type="ECO:0000313" key="1">
    <source>
        <dbReference type="EMBL" id="CAI9731973.1"/>
    </source>
</evidence>